<evidence type="ECO:0000256" key="5">
    <source>
        <dbReference type="ARBA" id="ARBA00022692"/>
    </source>
</evidence>
<organism evidence="9 10">
    <name type="scientific">Hypericibacter terrae</name>
    <dbReference type="NCBI Taxonomy" id="2602015"/>
    <lineage>
        <taxon>Bacteria</taxon>
        <taxon>Pseudomonadati</taxon>
        <taxon>Pseudomonadota</taxon>
        <taxon>Alphaproteobacteria</taxon>
        <taxon>Rhodospirillales</taxon>
        <taxon>Dongiaceae</taxon>
        <taxon>Hypericibacter</taxon>
    </lineage>
</organism>
<keyword evidence="7" id="KW-0998">Cell outer membrane</keyword>
<evidence type="ECO:0000256" key="8">
    <source>
        <dbReference type="SAM" id="MobiDB-lite"/>
    </source>
</evidence>
<dbReference type="InterPro" id="IPR003423">
    <property type="entry name" value="OMP_efflux"/>
</dbReference>
<gene>
    <name evidence="9" type="ORF">FRZ44_27240</name>
</gene>
<comment type="similarity">
    <text evidence="2">Belongs to the outer membrane factor (OMF) (TC 1.B.17) family.</text>
</comment>
<dbReference type="Pfam" id="PF02321">
    <property type="entry name" value="OEP"/>
    <property type="match status" value="2"/>
</dbReference>
<dbReference type="KEGG" id="htq:FRZ44_27240"/>
<name>A0A5J6MIZ0_9PROT</name>
<evidence type="ECO:0000256" key="7">
    <source>
        <dbReference type="ARBA" id="ARBA00023237"/>
    </source>
</evidence>
<evidence type="ECO:0000256" key="3">
    <source>
        <dbReference type="ARBA" id="ARBA00022448"/>
    </source>
</evidence>
<dbReference type="InterPro" id="IPR010130">
    <property type="entry name" value="T1SS_OMP_TolC"/>
</dbReference>
<protein>
    <submittedName>
        <fullName evidence="9">Channel protein TolC</fullName>
    </submittedName>
</protein>
<evidence type="ECO:0000256" key="6">
    <source>
        <dbReference type="ARBA" id="ARBA00023136"/>
    </source>
</evidence>
<dbReference type="InterPro" id="IPR051906">
    <property type="entry name" value="TolC-like"/>
</dbReference>
<feature type="compositionally biased region" description="Low complexity" evidence="8">
    <location>
        <begin position="65"/>
        <end position="76"/>
    </location>
</feature>
<dbReference type="Proteomes" id="UP000326202">
    <property type="component" value="Chromosome"/>
</dbReference>
<dbReference type="GO" id="GO:0015562">
    <property type="term" value="F:efflux transmembrane transporter activity"/>
    <property type="evidence" value="ECO:0007669"/>
    <property type="project" value="InterPro"/>
</dbReference>
<comment type="subcellular location">
    <subcellularLocation>
        <location evidence="1">Cell outer membrane</location>
    </subcellularLocation>
</comment>
<dbReference type="Gene3D" id="1.20.1600.10">
    <property type="entry name" value="Outer membrane efflux proteins (OEP)"/>
    <property type="match status" value="1"/>
</dbReference>
<dbReference type="AlphaFoldDB" id="A0A5J6MIZ0"/>
<dbReference type="EMBL" id="CP042906">
    <property type="protein sequence ID" value="QEX17424.1"/>
    <property type="molecule type" value="Genomic_DNA"/>
</dbReference>
<feature type="region of interest" description="Disordered" evidence="8">
    <location>
        <begin position="58"/>
        <end position="79"/>
    </location>
</feature>
<accession>A0A5J6MIZ0</accession>
<sequence>MFAMSDNARAITLEEAAALAVSTNPRVGVVSNDRKAVDQELRQGEALYYPQVDVRLDGGPEWTKNNTTNNSDGGSNFEPRADASITVSQLIFDGFFADSEVARQQSRVQSAANRVSETSEDVSLDAARSYIEVLRNRERLAIAEDNVAIHRSTLSDVQLRAQSGGGNIADVRQAEARLASSEAALTQIRGDLADAEYAFMKTVGQAPDSLTVPTVPADLLPQSLEDAVAQSIANSPTIGFSRADVEVAAHDVEQQQASYWPDVRLEVSANNNTNAGGTTRSDQDASALLVARWNLYRGGADTARVHEFKHRLTEATDQLLTNERQVAEDAKVAWNAIQTARSNVEILQRSVEASRNTRDIYRQQFDIGQRGLLDLLDADNELFLNRDALVTATYAEMVASYRLLATMGILTKGLNVTKPETSIVPTYN</sequence>
<dbReference type="SUPFAM" id="SSF56954">
    <property type="entry name" value="Outer membrane efflux proteins (OEP)"/>
    <property type="match status" value="1"/>
</dbReference>
<dbReference type="GO" id="GO:0009279">
    <property type="term" value="C:cell outer membrane"/>
    <property type="evidence" value="ECO:0007669"/>
    <property type="project" value="UniProtKB-SubCell"/>
</dbReference>
<dbReference type="NCBIfam" id="TIGR01844">
    <property type="entry name" value="type_I_sec_TolC"/>
    <property type="match status" value="1"/>
</dbReference>
<keyword evidence="10" id="KW-1185">Reference proteome</keyword>
<evidence type="ECO:0000256" key="4">
    <source>
        <dbReference type="ARBA" id="ARBA00022452"/>
    </source>
</evidence>
<evidence type="ECO:0000313" key="10">
    <source>
        <dbReference type="Proteomes" id="UP000326202"/>
    </source>
</evidence>
<keyword evidence="5" id="KW-0812">Transmembrane</keyword>
<keyword evidence="4" id="KW-1134">Transmembrane beta strand</keyword>
<keyword evidence="3" id="KW-0813">Transport</keyword>
<dbReference type="PANTHER" id="PTHR30026:SF22">
    <property type="entry name" value="OUTER MEMBRANE EFFLUX PROTEIN"/>
    <property type="match status" value="1"/>
</dbReference>
<evidence type="ECO:0000256" key="2">
    <source>
        <dbReference type="ARBA" id="ARBA00007613"/>
    </source>
</evidence>
<keyword evidence="6" id="KW-0472">Membrane</keyword>
<evidence type="ECO:0000313" key="9">
    <source>
        <dbReference type="EMBL" id="QEX17424.1"/>
    </source>
</evidence>
<dbReference type="GO" id="GO:1990281">
    <property type="term" value="C:efflux pump complex"/>
    <property type="evidence" value="ECO:0007669"/>
    <property type="project" value="TreeGrafter"/>
</dbReference>
<dbReference type="PANTHER" id="PTHR30026">
    <property type="entry name" value="OUTER MEMBRANE PROTEIN TOLC"/>
    <property type="match status" value="1"/>
</dbReference>
<dbReference type="GO" id="GO:0015288">
    <property type="term" value="F:porin activity"/>
    <property type="evidence" value="ECO:0007669"/>
    <property type="project" value="TreeGrafter"/>
</dbReference>
<proteinExistence type="inferred from homology"/>
<reference evidence="9 10" key="1">
    <citation type="submission" date="2019-08" db="EMBL/GenBank/DDBJ databases">
        <title>Hyperibacter terrae gen. nov., sp. nov. and Hyperibacter viscosus sp. nov., two new members in the family Rhodospirillaceae isolated from the rhizosphere of Hypericum perforatum.</title>
        <authorList>
            <person name="Noviana Z."/>
        </authorList>
    </citation>
    <scope>NUCLEOTIDE SEQUENCE [LARGE SCALE GENOMIC DNA]</scope>
    <source>
        <strain evidence="9 10">R5913</strain>
    </source>
</reference>
<evidence type="ECO:0000256" key="1">
    <source>
        <dbReference type="ARBA" id="ARBA00004442"/>
    </source>
</evidence>